<feature type="signal peptide" evidence="1">
    <location>
        <begin position="1"/>
        <end position="26"/>
    </location>
</feature>
<organism evidence="2 3">
    <name type="scientific">Bradyrhizobium nitroreducens</name>
    <dbReference type="NCBI Taxonomy" id="709803"/>
    <lineage>
        <taxon>Bacteria</taxon>
        <taxon>Pseudomonadati</taxon>
        <taxon>Pseudomonadota</taxon>
        <taxon>Alphaproteobacteria</taxon>
        <taxon>Hyphomicrobiales</taxon>
        <taxon>Nitrobacteraceae</taxon>
        <taxon>Bradyrhizobium</taxon>
    </lineage>
</organism>
<accession>A0A2M6UMR6</accession>
<sequence>MVPPIFRFLPQTAAIVALVASTSASAQSQLQTQITPQMRSEARAVMQACRADYDRLCSGVTPGGGRILACLQTHAGQLTSTCAQALPRAQALRDGAASAGVAPK</sequence>
<evidence type="ECO:0008006" key="4">
    <source>
        <dbReference type="Google" id="ProtNLM"/>
    </source>
</evidence>
<evidence type="ECO:0000313" key="3">
    <source>
        <dbReference type="Proteomes" id="UP000228930"/>
    </source>
</evidence>
<evidence type="ECO:0000313" key="2">
    <source>
        <dbReference type="EMBL" id="PIT05827.1"/>
    </source>
</evidence>
<name>A0A2M6UMR6_9BRAD</name>
<reference evidence="2 3" key="1">
    <citation type="submission" date="2015-06" db="EMBL/GenBank/DDBJ databases">
        <title>Comparative genome analysis of nirS-carrying Bradyrhizobium sp. strains.</title>
        <authorList>
            <person name="Ishii S."/>
            <person name="Jang J."/>
            <person name="Nishizawa T."/>
            <person name="Senoo K."/>
        </authorList>
    </citation>
    <scope>NUCLEOTIDE SEQUENCE [LARGE SCALE GENOMIC DNA]</scope>
    <source>
        <strain evidence="2 3">TSA1</strain>
    </source>
</reference>
<dbReference type="Pfam" id="PF00839">
    <property type="entry name" value="Cys_rich_FGFR"/>
    <property type="match status" value="1"/>
</dbReference>
<proteinExistence type="predicted"/>
<evidence type="ECO:0000256" key="1">
    <source>
        <dbReference type="SAM" id="SignalP"/>
    </source>
</evidence>
<dbReference type="GO" id="GO:0016020">
    <property type="term" value="C:membrane"/>
    <property type="evidence" value="ECO:0007669"/>
    <property type="project" value="InterPro"/>
</dbReference>
<keyword evidence="3" id="KW-1185">Reference proteome</keyword>
<comment type="caution">
    <text evidence="2">The sequence shown here is derived from an EMBL/GenBank/DDBJ whole genome shotgun (WGS) entry which is preliminary data.</text>
</comment>
<dbReference type="EMBL" id="LFJC01000003">
    <property type="protein sequence ID" value="PIT05827.1"/>
    <property type="molecule type" value="Genomic_DNA"/>
</dbReference>
<dbReference type="Proteomes" id="UP000228930">
    <property type="component" value="Unassembled WGS sequence"/>
</dbReference>
<protein>
    <recommendedName>
        <fullName evidence="4">Cysteine rich repeat-containing protein</fullName>
    </recommendedName>
</protein>
<keyword evidence="1" id="KW-0732">Signal</keyword>
<dbReference type="AlphaFoldDB" id="A0A2M6UMR6"/>
<gene>
    <name evidence="2" type="ORF">TSA1_02245</name>
</gene>
<feature type="chain" id="PRO_5014921703" description="Cysteine rich repeat-containing protein" evidence="1">
    <location>
        <begin position="27"/>
        <end position="104"/>
    </location>
</feature>
<dbReference type="InterPro" id="IPR001893">
    <property type="entry name" value="Cys-rich_GLG1_repeat"/>
</dbReference>